<dbReference type="InterPro" id="IPR019734">
    <property type="entry name" value="TPR_rpt"/>
</dbReference>
<sequence>MALQEVNVWEEQVTIPTYGVGAPEKNPMFLEKRVYQGSSGVVYPNAVIEKIDDHKEDKTYQAVFLENQYLKIMVLPELGGRIQMAYDKIKNRHFIYYNQVIKPALVGLTGPWISGGIEFNWPQHHRPSTFEAIDYTTEAHPDGSKTIWVSEVERMFSTKGMAGFRLYPDKAYLEVHGVLYNRTKVPQTFLWWTNPAVKVNDRYQSVFPPDVHAVFDHGRRDVSSFPIAKGTYYKVDYSPGTDISGYKNIPVPTSYMAVASKYDFIGGYEHDTQGGVLHVASHHLSPGKKQWTWGNGEFGYAWDRNLTDEDGPYIELMTGVFTDNQPDFSWIMPNEERSFVQYFMPYSEIGLVKNATKEAAVNLEISETDVTISVYTTAIYAGASVRLTDNNQVIFEQRVDLSPEQPFQHTLSLTVAKPTAMRVSTTTAEGVELVAYQPDVADEKPIPEPALAAKDPAEVENNEQLYLTGLHIEQYRHATYSPTDYYEEALRRDPKDVRCNNALGLWYVKHGQFAKAEPHFQQAIQTLIARNPNPYDGEPYYNLGLCLSKLGRYDEAFDAFFKATWNAAWQDTSFLELARIATRRKNYAQALELVDKSLARNWHGQSARHLKVALLRKTGRTEEALRLIDDTLVIDRFHFGCLFEKVLIEQTSASITATDTLASLNHLMRHYVHNYLEYALDYSQAGLYDEAIQLLLESMSDESAVYPMVYYFLAFFHAQLGKRERSNEYIQKATDASPDFVFPNRLEELSVLQWAVTQKTDGQAINQAHTWYFLGNFWYANRQYTEAIEAWEQSAILDDTFPTVFRNLSLAYQNKLQQSVKALTAMEKAFALDTSDARVLMELDQLYKKLNYPHTERLARLETYLSVTEHRDDLYLERVTLYNQLGDYQTARQLLAARQFHPWEGGEGKVVHQYLITYIELAKQALNDGNPTEALALLTAAETYPENLGEGKLYGVQESDIFYLKGLAYDALAQPQTAESYYEKATIGVDTLGQAVFYNDQQPDKLFYQGLAWKKLGQYKRAETLFNRLIHYGETHLNDVIRIDYFAVSLPDMLVFDADLNERNRIHCYYLMALGNLGLGNGHTAEAITQFDTVLRLDNNHQGAALHRNMVAFLMAQEVAG</sequence>
<dbReference type="Gene3D" id="1.25.40.10">
    <property type="entry name" value="Tetratricopeptide repeat domain"/>
    <property type="match status" value="4"/>
</dbReference>
<dbReference type="PANTHER" id="PTHR44943">
    <property type="entry name" value="CELLULOSE SYNTHASE OPERON PROTEIN C"/>
    <property type="match status" value="1"/>
</dbReference>
<dbReference type="PANTHER" id="PTHR44943:SF8">
    <property type="entry name" value="TPR REPEAT-CONTAINING PROTEIN MJ0263"/>
    <property type="match status" value="1"/>
</dbReference>
<dbReference type="Pfam" id="PF13424">
    <property type="entry name" value="TPR_12"/>
    <property type="match status" value="1"/>
</dbReference>
<dbReference type="Pfam" id="PF13181">
    <property type="entry name" value="TPR_8"/>
    <property type="match status" value="2"/>
</dbReference>
<keyword evidence="2 3" id="KW-0802">TPR repeat</keyword>
<accession>A0A927B021</accession>
<dbReference type="PROSITE" id="PS50005">
    <property type="entry name" value="TPR"/>
    <property type="match status" value="1"/>
</dbReference>
<evidence type="ECO:0000259" key="4">
    <source>
        <dbReference type="Pfam" id="PF17128"/>
    </source>
</evidence>
<dbReference type="InterPro" id="IPR051685">
    <property type="entry name" value="Ycf3/AcsC/BcsC/TPR_MFPF"/>
</dbReference>
<dbReference type="EMBL" id="JACXAA010000003">
    <property type="protein sequence ID" value="MBD2753019.1"/>
    <property type="molecule type" value="Genomic_DNA"/>
</dbReference>
<comment type="caution">
    <text evidence="5">The sequence shown here is derived from an EMBL/GenBank/DDBJ whole genome shotgun (WGS) entry which is preliminary data.</text>
</comment>
<feature type="repeat" description="TPR" evidence="3">
    <location>
        <begin position="768"/>
        <end position="801"/>
    </location>
</feature>
<feature type="domain" description="DUF5107" evidence="4">
    <location>
        <begin position="42"/>
        <end position="329"/>
    </location>
</feature>
<dbReference type="Pfam" id="PF17128">
    <property type="entry name" value="DUF5107"/>
    <property type="match status" value="1"/>
</dbReference>
<proteinExistence type="predicted"/>
<dbReference type="AlphaFoldDB" id="A0A927B021"/>
<evidence type="ECO:0000313" key="6">
    <source>
        <dbReference type="Proteomes" id="UP000653797"/>
    </source>
</evidence>
<name>A0A927B021_9BACT</name>
<dbReference type="RefSeq" id="WP_191038667.1">
    <property type="nucleotide sequence ID" value="NZ_JACXAA010000003.1"/>
</dbReference>
<evidence type="ECO:0000256" key="3">
    <source>
        <dbReference type="PROSITE-ProRule" id="PRU00339"/>
    </source>
</evidence>
<dbReference type="Proteomes" id="UP000653797">
    <property type="component" value="Unassembled WGS sequence"/>
</dbReference>
<protein>
    <submittedName>
        <fullName evidence="5">DUF5107 domain-containing protein</fullName>
    </submittedName>
</protein>
<dbReference type="SUPFAM" id="SSF48452">
    <property type="entry name" value="TPR-like"/>
    <property type="match status" value="3"/>
</dbReference>
<organism evidence="5 6">
    <name type="scientific">Spirosoma validum</name>
    <dbReference type="NCBI Taxonomy" id="2771355"/>
    <lineage>
        <taxon>Bacteria</taxon>
        <taxon>Pseudomonadati</taxon>
        <taxon>Bacteroidota</taxon>
        <taxon>Cytophagia</taxon>
        <taxon>Cytophagales</taxon>
        <taxon>Cytophagaceae</taxon>
        <taxon>Spirosoma</taxon>
    </lineage>
</organism>
<dbReference type="SMART" id="SM00028">
    <property type="entry name" value="TPR"/>
    <property type="match status" value="8"/>
</dbReference>
<evidence type="ECO:0000313" key="5">
    <source>
        <dbReference type="EMBL" id="MBD2753019.1"/>
    </source>
</evidence>
<dbReference type="InterPro" id="IPR011990">
    <property type="entry name" value="TPR-like_helical_dom_sf"/>
</dbReference>
<gene>
    <name evidence="5" type="ORF">IC230_08980</name>
</gene>
<dbReference type="InterPro" id="IPR033396">
    <property type="entry name" value="DUF5107"/>
</dbReference>
<evidence type="ECO:0000256" key="2">
    <source>
        <dbReference type="ARBA" id="ARBA00022803"/>
    </source>
</evidence>
<keyword evidence="6" id="KW-1185">Reference proteome</keyword>
<evidence type="ECO:0000256" key="1">
    <source>
        <dbReference type="ARBA" id="ARBA00022737"/>
    </source>
</evidence>
<reference evidence="5" key="1">
    <citation type="submission" date="2020-09" db="EMBL/GenBank/DDBJ databases">
        <authorList>
            <person name="Kim M.K."/>
        </authorList>
    </citation>
    <scope>NUCLEOTIDE SEQUENCE</scope>
    <source>
        <strain evidence="5">BT704</strain>
    </source>
</reference>
<keyword evidence="1" id="KW-0677">Repeat</keyword>